<dbReference type="OrthoDB" id="655030at2759"/>
<evidence type="ECO:0000256" key="2">
    <source>
        <dbReference type="ARBA" id="ARBA00022827"/>
    </source>
</evidence>
<dbReference type="AlphaFoldDB" id="A0A9W7B2E8"/>
<comment type="caution">
    <text evidence="6">The sequence shown here is derived from an EMBL/GenBank/DDBJ whole genome shotgun (WGS) entry which is preliminary data.</text>
</comment>
<dbReference type="EMBL" id="BRXY01000271">
    <property type="protein sequence ID" value="GMH82649.1"/>
    <property type="molecule type" value="Genomic_DNA"/>
</dbReference>
<sequence length="438" mass="48650">MSSLTSCPTCFGYGSPFNSKSTKPCKPCSGTGLIKSSPPALYHDDDRNRKNVIIVGSGIAGPSLYLALRHRGISSVILDKDTSKSSRSQGYGLTLQQGMRAMRFLGFEEVHGSCYSDRHVVMDVGGEVKGEWGRRKWKGRETGKHNVHISRIGLRDMVLGKVREEDVRWNCGVVKVEETGEGCRVETEGGEVYEGDFVVGCDGIRSRTREYLIEDGLNFLGTYVILGILKRPENEITDGKTVFQVSDGSTRFYSMPFDSESYMWQLSFVLDGEEEGREIREQDLKELAKEKCSGWKWAEPMLASTPSSNITGYNVYDRDVVPDFGGSDTRKVTCIGDAAHPMSPFKGQGANQAVIDAVGLGRAIKKFYHDVEKGRVERNNSGIMLKEFEREMMQRAGGKVMKSREAAEFLHSPLVLEEGDVTRGGVFNATKKAKREEL</sequence>
<keyword evidence="1" id="KW-0285">Flavoprotein</keyword>
<dbReference type="Gene3D" id="3.50.50.60">
    <property type="entry name" value="FAD/NAD(P)-binding domain"/>
    <property type="match status" value="1"/>
</dbReference>
<evidence type="ECO:0000256" key="3">
    <source>
        <dbReference type="ARBA" id="ARBA00023002"/>
    </source>
</evidence>
<dbReference type="PANTHER" id="PTHR46972">
    <property type="entry name" value="MONOOXYGENASE ASQM-RELATED"/>
    <property type="match status" value="1"/>
</dbReference>
<accession>A0A9W7B2E8</accession>
<evidence type="ECO:0000313" key="7">
    <source>
        <dbReference type="Proteomes" id="UP001165085"/>
    </source>
</evidence>
<keyword evidence="2" id="KW-0274">FAD</keyword>
<evidence type="ECO:0000256" key="4">
    <source>
        <dbReference type="ARBA" id="ARBA00023033"/>
    </source>
</evidence>
<dbReference type="GO" id="GO:0071949">
    <property type="term" value="F:FAD binding"/>
    <property type="evidence" value="ECO:0007669"/>
    <property type="project" value="InterPro"/>
</dbReference>
<dbReference type="InterPro" id="IPR036188">
    <property type="entry name" value="FAD/NAD-bd_sf"/>
</dbReference>
<dbReference type="PRINTS" id="PR00420">
    <property type="entry name" value="RNGMNOXGNASE"/>
</dbReference>
<evidence type="ECO:0000313" key="6">
    <source>
        <dbReference type="EMBL" id="GMH82649.1"/>
    </source>
</evidence>
<keyword evidence="4" id="KW-0503">Monooxygenase</keyword>
<feature type="domain" description="FAD-binding" evidence="5">
    <location>
        <begin position="51"/>
        <end position="369"/>
    </location>
</feature>
<dbReference type="GO" id="GO:0004497">
    <property type="term" value="F:monooxygenase activity"/>
    <property type="evidence" value="ECO:0007669"/>
    <property type="project" value="UniProtKB-KW"/>
</dbReference>
<reference evidence="7" key="1">
    <citation type="journal article" date="2023" name="Commun. Biol.">
        <title>Genome analysis of Parmales, the sister group of diatoms, reveals the evolutionary specialization of diatoms from phago-mixotrophs to photoautotrophs.</title>
        <authorList>
            <person name="Ban H."/>
            <person name="Sato S."/>
            <person name="Yoshikawa S."/>
            <person name="Yamada K."/>
            <person name="Nakamura Y."/>
            <person name="Ichinomiya M."/>
            <person name="Sato N."/>
            <person name="Blanc-Mathieu R."/>
            <person name="Endo H."/>
            <person name="Kuwata A."/>
            <person name="Ogata H."/>
        </authorList>
    </citation>
    <scope>NUCLEOTIDE SEQUENCE [LARGE SCALE GENOMIC DNA]</scope>
    <source>
        <strain evidence="7">NIES 3701</strain>
    </source>
</reference>
<dbReference type="Pfam" id="PF01494">
    <property type="entry name" value="FAD_binding_3"/>
    <property type="match status" value="1"/>
</dbReference>
<organism evidence="6 7">
    <name type="scientific">Triparma strigata</name>
    <dbReference type="NCBI Taxonomy" id="1606541"/>
    <lineage>
        <taxon>Eukaryota</taxon>
        <taxon>Sar</taxon>
        <taxon>Stramenopiles</taxon>
        <taxon>Ochrophyta</taxon>
        <taxon>Bolidophyceae</taxon>
        <taxon>Parmales</taxon>
        <taxon>Triparmaceae</taxon>
        <taxon>Triparma</taxon>
    </lineage>
</organism>
<gene>
    <name evidence="6" type="ORF">TrST_g12209</name>
</gene>
<name>A0A9W7B2E8_9STRA</name>
<dbReference type="PANTHER" id="PTHR46972:SF1">
    <property type="entry name" value="FAD DEPENDENT OXIDOREDUCTASE DOMAIN-CONTAINING PROTEIN"/>
    <property type="match status" value="1"/>
</dbReference>
<dbReference type="SUPFAM" id="SSF51905">
    <property type="entry name" value="FAD/NAD(P)-binding domain"/>
    <property type="match status" value="1"/>
</dbReference>
<evidence type="ECO:0000256" key="1">
    <source>
        <dbReference type="ARBA" id="ARBA00022630"/>
    </source>
</evidence>
<dbReference type="Proteomes" id="UP001165085">
    <property type="component" value="Unassembled WGS sequence"/>
</dbReference>
<dbReference type="InterPro" id="IPR002938">
    <property type="entry name" value="FAD-bd"/>
</dbReference>
<proteinExistence type="predicted"/>
<keyword evidence="3" id="KW-0560">Oxidoreductase</keyword>
<protein>
    <recommendedName>
        <fullName evidence="5">FAD-binding domain-containing protein</fullName>
    </recommendedName>
</protein>
<evidence type="ECO:0000259" key="5">
    <source>
        <dbReference type="Pfam" id="PF01494"/>
    </source>
</evidence>
<keyword evidence="7" id="KW-1185">Reference proteome</keyword>